<dbReference type="EC" id="3.6.1.9" evidence="4"/>
<comment type="caution">
    <text evidence="4">Lacks conserved residue(s) required for the propagation of feature annotation.</text>
</comment>
<organism evidence="5 6">
    <name type="scientific">Amylibacter marinus</name>
    <dbReference type="NCBI Taxonomy" id="1475483"/>
    <lineage>
        <taxon>Bacteria</taxon>
        <taxon>Pseudomonadati</taxon>
        <taxon>Pseudomonadota</taxon>
        <taxon>Alphaproteobacteria</taxon>
        <taxon>Rhodobacterales</taxon>
        <taxon>Paracoccaceae</taxon>
        <taxon>Amylibacter</taxon>
    </lineage>
</organism>
<gene>
    <name evidence="5" type="ORF">GCM10007939_24190</name>
</gene>
<dbReference type="SUPFAM" id="SSF52972">
    <property type="entry name" value="ITPase-like"/>
    <property type="match status" value="1"/>
</dbReference>
<dbReference type="NCBIfam" id="TIGR00172">
    <property type="entry name" value="maf"/>
    <property type="match status" value="1"/>
</dbReference>
<dbReference type="Proteomes" id="UP001156694">
    <property type="component" value="Unassembled WGS sequence"/>
</dbReference>
<evidence type="ECO:0000256" key="3">
    <source>
        <dbReference type="ARBA" id="ARBA00023080"/>
    </source>
</evidence>
<keyword evidence="3 4" id="KW-0546">Nucleotide metabolism</keyword>
<comment type="catalytic activity">
    <reaction evidence="4">
        <text>UTP + H2O = UMP + diphosphate + H(+)</text>
        <dbReference type="Rhea" id="RHEA:29395"/>
        <dbReference type="ChEBI" id="CHEBI:15377"/>
        <dbReference type="ChEBI" id="CHEBI:15378"/>
        <dbReference type="ChEBI" id="CHEBI:33019"/>
        <dbReference type="ChEBI" id="CHEBI:46398"/>
        <dbReference type="ChEBI" id="CHEBI:57865"/>
        <dbReference type="EC" id="3.6.1.9"/>
    </reaction>
</comment>
<dbReference type="EMBL" id="BSNN01000008">
    <property type="protein sequence ID" value="GLQ36135.1"/>
    <property type="molecule type" value="Genomic_DNA"/>
</dbReference>
<dbReference type="HAMAP" id="MF_00528">
    <property type="entry name" value="Maf"/>
    <property type="match status" value="1"/>
</dbReference>
<protein>
    <recommendedName>
        <fullName evidence="4">dTTP/UTP pyrophosphatase</fullName>
        <shortName evidence="4">dTTPase/UTPase</shortName>
        <ecNumber evidence="4">3.6.1.9</ecNumber>
    </recommendedName>
    <alternativeName>
        <fullName evidence="4">Nucleoside triphosphate pyrophosphatase</fullName>
    </alternativeName>
    <alternativeName>
        <fullName evidence="4">Nucleotide pyrophosphatase</fullName>
        <shortName evidence="4">Nucleotide PPase</shortName>
    </alternativeName>
</protein>
<sequence length="209" mass="22268">MTCPKGALISATNNPLKLILGSASPRRRDLLAQIGVHPDEIRPADIDETPEQGERPLAYVQRMAAEKARAIAADDAALILTADTIVACGLRILGKPTDAAQAADYLKLLGGRRHRVTTAMTLRRGAKITTRSVTTSVKMKRLSDQELSQYIQSKEWQGKAGGYAIQGIASAFIPFISGSYTNVVGLPLAEAATLLASAQYPVSFDGTCS</sequence>
<proteinExistence type="inferred from homology"/>
<feature type="site" description="Important for substrate specificity" evidence="4">
    <location>
        <position position="166"/>
    </location>
</feature>
<evidence type="ECO:0000256" key="2">
    <source>
        <dbReference type="ARBA" id="ARBA00022801"/>
    </source>
</evidence>
<evidence type="ECO:0000313" key="6">
    <source>
        <dbReference type="Proteomes" id="UP001156694"/>
    </source>
</evidence>
<dbReference type="InterPro" id="IPR029001">
    <property type="entry name" value="ITPase-like_fam"/>
</dbReference>
<comment type="function">
    <text evidence="4">Nucleoside triphosphate pyrophosphatase that hydrolyzes dTTP and UTP. May have a dual role in cell division arrest and in preventing the incorporation of modified nucleotides into cellular nucleic acids.</text>
</comment>
<keyword evidence="4" id="KW-0963">Cytoplasm</keyword>
<name>A0ABQ5VXQ8_9RHOB</name>
<feature type="site" description="Important for substrate specificity" evidence="4">
    <location>
        <position position="26"/>
    </location>
</feature>
<evidence type="ECO:0000313" key="5">
    <source>
        <dbReference type="EMBL" id="GLQ36135.1"/>
    </source>
</evidence>
<comment type="cofactor">
    <cofactor evidence="1 4">
        <name>a divalent metal cation</name>
        <dbReference type="ChEBI" id="CHEBI:60240"/>
    </cofactor>
</comment>
<dbReference type="PANTHER" id="PTHR43213:SF5">
    <property type="entry name" value="BIFUNCTIONAL DTTP_UTP PYROPHOSPHATASE_METHYLTRANSFERASE PROTEIN-RELATED"/>
    <property type="match status" value="1"/>
</dbReference>
<comment type="similarity">
    <text evidence="4">Belongs to the Maf family. YhdE subfamily.</text>
</comment>
<dbReference type="CDD" id="cd00555">
    <property type="entry name" value="Maf"/>
    <property type="match status" value="1"/>
</dbReference>
<dbReference type="InterPro" id="IPR003697">
    <property type="entry name" value="Maf-like"/>
</dbReference>
<keyword evidence="2 4" id="KW-0378">Hydrolase</keyword>
<comment type="catalytic activity">
    <reaction evidence="4">
        <text>dTTP + H2O = dTMP + diphosphate + H(+)</text>
        <dbReference type="Rhea" id="RHEA:28534"/>
        <dbReference type="ChEBI" id="CHEBI:15377"/>
        <dbReference type="ChEBI" id="CHEBI:15378"/>
        <dbReference type="ChEBI" id="CHEBI:33019"/>
        <dbReference type="ChEBI" id="CHEBI:37568"/>
        <dbReference type="ChEBI" id="CHEBI:63528"/>
        <dbReference type="EC" id="3.6.1.9"/>
    </reaction>
</comment>
<accession>A0ABQ5VXQ8</accession>
<evidence type="ECO:0000256" key="1">
    <source>
        <dbReference type="ARBA" id="ARBA00001968"/>
    </source>
</evidence>
<comment type="caution">
    <text evidence="5">The sequence shown here is derived from an EMBL/GenBank/DDBJ whole genome shotgun (WGS) entry which is preliminary data.</text>
</comment>
<dbReference type="PANTHER" id="PTHR43213">
    <property type="entry name" value="BIFUNCTIONAL DTTP/UTP PYROPHOSPHATASE/METHYLTRANSFERASE PROTEIN-RELATED"/>
    <property type="match status" value="1"/>
</dbReference>
<reference evidence="6" key="1">
    <citation type="journal article" date="2019" name="Int. J. Syst. Evol. Microbiol.">
        <title>The Global Catalogue of Microorganisms (GCM) 10K type strain sequencing project: providing services to taxonomists for standard genome sequencing and annotation.</title>
        <authorList>
            <consortium name="The Broad Institute Genomics Platform"/>
            <consortium name="The Broad Institute Genome Sequencing Center for Infectious Disease"/>
            <person name="Wu L."/>
            <person name="Ma J."/>
        </authorList>
    </citation>
    <scope>NUCLEOTIDE SEQUENCE [LARGE SCALE GENOMIC DNA]</scope>
    <source>
        <strain evidence="6">NBRC 110140</strain>
    </source>
</reference>
<feature type="active site" description="Proton acceptor" evidence="4">
    <location>
        <position position="83"/>
    </location>
</feature>
<comment type="subcellular location">
    <subcellularLocation>
        <location evidence="4">Cytoplasm</location>
    </subcellularLocation>
</comment>
<dbReference type="Gene3D" id="3.90.950.10">
    <property type="match status" value="1"/>
</dbReference>
<dbReference type="Pfam" id="PF02545">
    <property type="entry name" value="Maf"/>
    <property type="match status" value="1"/>
</dbReference>
<evidence type="ECO:0000256" key="4">
    <source>
        <dbReference type="HAMAP-Rule" id="MF_00528"/>
    </source>
</evidence>
<dbReference type="PIRSF" id="PIRSF006305">
    <property type="entry name" value="Maf"/>
    <property type="match status" value="1"/>
</dbReference>
<keyword evidence="6" id="KW-1185">Reference proteome</keyword>
<feature type="site" description="Important for substrate specificity" evidence="4">
    <location>
        <position position="84"/>
    </location>
</feature>